<keyword evidence="4" id="KW-1185">Reference proteome</keyword>
<protein>
    <submittedName>
        <fullName evidence="3">YtkA-like</fullName>
    </submittedName>
</protein>
<evidence type="ECO:0000256" key="1">
    <source>
        <dbReference type="SAM" id="SignalP"/>
    </source>
</evidence>
<gene>
    <name evidence="3" type="ORF">SAMN05661044_02644</name>
</gene>
<dbReference type="OrthoDB" id="1065544at2"/>
<evidence type="ECO:0000313" key="3">
    <source>
        <dbReference type="EMBL" id="SEL48879.1"/>
    </source>
</evidence>
<sequence length="288" mass="31864">MLNINKIVLALIPWVLPLFMACNNNTKAYKQADTHQEKTIEDQDNIPDKLIEVGEGKSVDGNLSAKVFATDSLTDSYQELFIQMEDSKGTVVKKAKISLLPEMKMGMMAHGAPVIQPAESAANGFFKGGVIFIMPSSIESQHNWTINLLVDQMGEPSNRVNVPIHVKEVKEARTIAFDGGDEGRFFLSLIAPERLPVGNQFIRFMLHRVSKNEFPAVFDGYEIALNTHMPDMGHGSEGNENAKAAGEGYYKGKVNLSMPGLWEVKADLLKDGKKVSTEPVIFKIQVKK</sequence>
<reference evidence="4" key="1">
    <citation type="submission" date="2016-10" db="EMBL/GenBank/DDBJ databases">
        <authorList>
            <person name="Varghese N."/>
            <person name="Submissions S."/>
        </authorList>
    </citation>
    <scope>NUCLEOTIDE SEQUENCE [LARGE SCALE GENOMIC DNA]</scope>
    <source>
        <strain evidence="4">DSM 18733</strain>
    </source>
</reference>
<dbReference type="InterPro" id="IPR032693">
    <property type="entry name" value="YtkA-like_dom"/>
</dbReference>
<evidence type="ECO:0000259" key="2">
    <source>
        <dbReference type="Pfam" id="PF13115"/>
    </source>
</evidence>
<evidence type="ECO:0000313" key="4">
    <source>
        <dbReference type="Proteomes" id="UP000199421"/>
    </source>
</evidence>
<keyword evidence="1" id="KW-0732">Signal</keyword>
<proteinExistence type="predicted"/>
<dbReference type="EMBL" id="FOAF01000002">
    <property type="protein sequence ID" value="SEL48879.1"/>
    <property type="molecule type" value="Genomic_DNA"/>
</dbReference>
<dbReference type="RefSeq" id="WP_139202253.1">
    <property type="nucleotide sequence ID" value="NZ_FOAF01000002.1"/>
</dbReference>
<dbReference type="PROSITE" id="PS51257">
    <property type="entry name" value="PROKAR_LIPOPROTEIN"/>
    <property type="match status" value="1"/>
</dbReference>
<feature type="domain" description="YtkA-like" evidence="2">
    <location>
        <begin position="194"/>
        <end position="266"/>
    </location>
</feature>
<dbReference type="Proteomes" id="UP000199421">
    <property type="component" value="Unassembled WGS sequence"/>
</dbReference>
<feature type="signal peptide" evidence="1">
    <location>
        <begin position="1"/>
        <end position="20"/>
    </location>
</feature>
<dbReference type="AlphaFoldDB" id="A0A1H7QM12"/>
<organism evidence="3 4">
    <name type="scientific">Olivibacter domesticus</name>
    <name type="common">Pseudosphingobacterium domesticum</name>
    <dbReference type="NCBI Taxonomy" id="407022"/>
    <lineage>
        <taxon>Bacteria</taxon>
        <taxon>Pseudomonadati</taxon>
        <taxon>Bacteroidota</taxon>
        <taxon>Sphingobacteriia</taxon>
        <taxon>Sphingobacteriales</taxon>
        <taxon>Sphingobacteriaceae</taxon>
        <taxon>Olivibacter</taxon>
    </lineage>
</organism>
<accession>A0A1H7QM12</accession>
<name>A0A1H7QM12_OLID1</name>
<feature type="chain" id="PRO_5011777481" evidence="1">
    <location>
        <begin position="21"/>
        <end position="288"/>
    </location>
</feature>
<dbReference type="Pfam" id="PF13115">
    <property type="entry name" value="YtkA"/>
    <property type="match status" value="1"/>
</dbReference>
<dbReference type="STRING" id="407022.SAMN05661044_02644"/>